<dbReference type="EMBL" id="KN731955">
    <property type="protein sequence ID" value="KIH59441.1"/>
    <property type="molecule type" value="Genomic_DNA"/>
</dbReference>
<protein>
    <submittedName>
        <fullName evidence="2">Uncharacterized protein</fullName>
    </submittedName>
</protein>
<dbReference type="OrthoDB" id="10253954at2759"/>
<name>A0A0C2GR54_9BILA</name>
<keyword evidence="3" id="KW-1185">Reference proteome</keyword>
<organism evidence="2 3">
    <name type="scientific">Ancylostoma duodenale</name>
    <dbReference type="NCBI Taxonomy" id="51022"/>
    <lineage>
        <taxon>Eukaryota</taxon>
        <taxon>Metazoa</taxon>
        <taxon>Ecdysozoa</taxon>
        <taxon>Nematoda</taxon>
        <taxon>Chromadorea</taxon>
        <taxon>Rhabditida</taxon>
        <taxon>Rhabditina</taxon>
        <taxon>Rhabditomorpha</taxon>
        <taxon>Strongyloidea</taxon>
        <taxon>Ancylostomatidae</taxon>
        <taxon>Ancylostomatinae</taxon>
        <taxon>Ancylostoma</taxon>
    </lineage>
</organism>
<dbReference type="Proteomes" id="UP000054047">
    <property type="component" value="Unassembled WGS sequence"/>
</dbReference>
<proteinExistence type="predicted"/>
<dbReference type="AlphaFoldDB" id="A0A0C2GR54"/>
<reference evidence="2 3" key="1">
    <citation type="submission" date="2013-12" db="EMBL/GenBank/DDBJ databases">
        <title>Draft genome of the parsitic nematode Ancylostoma duodenale.</title>
        <authorList>
            <person name="Mitreva M."/>
        </authorList>
    </citation>
    <scope>NUCLEOTIDE SEQUENCE [LARGE SCALE GENOMIC DNA]</scope>
    <source>
        <strain evidence="2 3">Zhejiang</strain>
    </source>
</reference>
<evidence type="ECO:0000313" key="3">
    <source>
        <dbReference type="Proteomes" id="UP000054047"/>
    </source>
</evidence>
<sequence>MRDEDPSTRSAIPAQEGTADQDTKRQARKAKRAQVKIFVEATLRKGVSGLIAEFKSMKRSNDFTVMTEFVAQNANGRNRYKVAYRYKTQRHARDGRQQSALVDLMSTSRKEDWNSDGIPTHEFRLRRGPPGWAIANRKGNLADLPSNTKSPALVKTIWAYDSADSFIRLPILVTHDQLAT</sequence>
<evidence type="ECO:0000313" key="2">
    <source>
        <dbReference type="EMBL" id="KIH59441.1"/>
    </source>
</evidence>
<feature type="region of interest" description="Disordered" evidence="1">
    <location>
        <begin position="1"/>
        <end position="27"/>
    </location>
</feature>
<gene>
    <name evidence="2" type="ORF">ANCDUO_10329</name>
</gene>
<evidence type="ECO:0000256" key="1">
    <source>
        <dbReference type="SAM" id="MobiDB-lite"/>
    </source>
</evidence>
<accession>A0A0C2GR54</accession>